<reference evidence="2 3" key="1">
    <citation type="journal article" date="2020" name="Nature">
        <title>Six reference-quality genomes reveal evolution of bat adaptations.</title>
        <authorList>
            <person name="Jebb D."/>
            <person name="Huang Z."/>
            <person name="Pippel M."/>
            <person name="Hughes G.M."/>
            <person name="Lavrichenko K."/>
            <person name="Devanna P."/>
            <person name="Winkler S."/>
            <person name="Jermiin L.S."/>
            <person name="Skirmuntt E.C."/>
            <person name="Katzourakis A."/>
            <person name="Burkitt-Gray L."/>
            <person name="Ray D.A."/>
            <person name="Sullivan K.A.M."/>
            <person name="Roscito J.G."/>
            <person name="Kirilenko B.M."/>
            <person name="Davalos L.M."/>
            <person name="Corthals A.P."/>
            <person name="Power M.L."/>
            <person name="Jones G."/>
            <person name="Ransome R.D."/>
            <person name="Dechmann D.K.N."/>
            <person name="Locatelli A.G."/>
            <person name="Puechmaille S.J."/>
            <person name="Fedrigo O."/>
            <person name="Jarvis E.D."/>
            <person name="Hiller M."/>
            <person name="Vernes S.C."/>
            <person name="Myers E.W."/>
            <person name="Teeling E.C."/>
        </authorList>
    </citation>
    <scope>NUCLEOTIDE SEQUENCE [LARGE SCALE GENOMIC DNA]</scope>
    <source>
        <strain evidence="2">MRhiFer1</strain>
        <tissue evidence="2">Lung</tissue>
    </source>
</reference>
<dbReference type="EMBL" id="JACAGC010000008">
    <property type="protein sequence ID" value="KAF6351696.1"/>
    <property type="molecule type" value="Genomic_DNA"/>
</dbReference>
<organism evidence="2 3">
    <name type="scientific">Rhinolophus ferrumequinum</name>
    <name type="common">Greater horseshoe bat</name>
    <dbReference type="NCBI Taxonomy" id="59479"/>
    <lineage>
        <taxon>Eukaryota</taxon>
        <taxon>Metazoa</taxon>
        <taxon>Chordata</taxon>
        <taxon>Craniata</taxon>
        <taxon>Vertebrata</taxon>
        <taxon>Euteleostomi</taxon>
        <taxon>Mammalia</taxon>
        <taxon>Eutheria</taxon>
        <taxon>Laurasiatheria</taxon>
        <taxon>Chiroptera</taxon>
        <taxon>Yinpterochiroptera</taxon>
        <taxon>Rhinolophoidea</taxon>
        <taxon>Rhinolophidae</taxon>
        <taxon>Rhinolophinae</taxon>
        <taxon>Rhinolophus</taxon>
    </lineage>
</organism>
<feature type="transmembrane region" description="Helical" evidence="1">
    <location>
        <begin position="110"/>
        <end position="129"/>
    </location>
</feature>
<gene>
    <name evidence="2" type="ORF">mRhiFer1_010192</name>
</gene>
<name>A0A7J7XQP5_RHIFE</name>
<keyword evidence="1" id="KW-1133">Transmembrane helix</keyword>
<keyword evidence="1" id="KW-0472">Membrane</keyword>
<keyword evidence="1" id="KW-0812">Transmembrane</keyword>
<protein>
    <submittedName>
        <fullName evidence="2">Uncharacterized protein</fullName>
    </submittedName>
</protein>
<feature type="transmembrane region" description="Helical" evidence="1">
    <location>
        <begin position="135"/>
        <end position="151"/>
    </location>
</feature>
<dbReference type="AlphaFoldDB" id="A0A7J7XQP5"/>
<comment type="caution">
    <text evidence="2">The sequence shown here is derived from an EMBL/GenBank/DDBJ whole genome shotgun (WGS) entry which is preliminary data.</text>
</comment>
<accession>A0A7J7XQP5</accession>
<evidence type="ECO:0000313" key="3">
    <source>
        <dbReference type="Proteomes" id="UP000585614"/>
    </source>
</evidence>
<sequence length="152" mass="17186">MLGPGSFPLPTETLQDWAPWAKMPCPGKRQEEQPAFPLVVRPCPCHDGIAFTVRRRHSRTTLFVSCFTSPSQEKHCQNQGSPRCSPQVVAFDCLFELCVEGRQDGLSRGWLVFLFFSLLILSHCIYQLLTHHFEGGGNVALLFVSFFIIFLL</sequence>
<proteinExistence type="predicted"/>
<dbReference type="Proteomes" id="UP000585614">
    <property type="component" value="Unassembled WGS sequence"/>
</dbReference>
<evidence type="ECO:0000313" key="2">
    <source>
        <dbReference type="EMBL" id="KAF6351696.1"/>
    </source>
</evidence>
<evidence type="ECO:0000256" key="1">
    <source>
        <dbReference type="SAM" id="Phobius"/>
    </source>
</evidence>